<dbReference type="EMBL" id="JAJAUY010000228">
    <property type="protein sequence ID" value="MCB5183461.1"/>
    <property type="molecule type" value="Genomic_DNA"/>
</dbReference>
<dbReference type="PANTHER" id="PTHR12215">
    <property type="entry name" value="PHOSPHOPANTETHEINE TRANSFERASE"/>
    <property type="match status" value="1"/>
</dbReference>
<dbReference type="SUPFAM" id="SSF56214">
    <property type="entry name" value="4'-phosphopantetheinyl transferase"/>
    <property type="match status" value="2"/>
</dbReference>
<dbReference type="Proteomes" id="UP001199054">
    <property type="component" value="Unassembled WGS sequence"/>
</dbReference>
<name>A0ABS8BFP6_9ACTN</name>
<keyword evidence="5" id="KW-1185">Reference proteome</keyword>
<organism evidence="4 5">
    <name type="scientific">Streptomyces antimicrobicus</name>
    <dbReference type="NCBI Taxonomy" id="2883108"/>
    <lineage>
        <taxon>Bacteria</taxon>
        <taxon>Bacillati</taxon>
        <taxon>Actinomycetota</taxon>
        <taxon>Actinomycetes</taxon>
        <taxon>Kitasatosporales</taxon>
        <taxon>Streptomycetaceae</taxon>
        <taxon>Streptomyces</taxon>
    </lineage>
</organism>
<dbReference type="GO" id="GO:0016740">
    <property type="term" value="F:transferase activity"/>
    <property type="evidence" value="ECO:0007669"/>
    <property type="project" value="UniProtKB-KW"/>
</dbReference>
<protein>
    <submittedName>
        <fullName evidence="4">4'-phosphopantetheinyl transferase superfamily protein</fullName>
    </submittedName>
</protein>
<evidence type="ECO:0000256" key="2">
    <source>
        <dbReference type="ARBA" id="ARBA00022679"/>
    </source>
</evidence>
<dbReference type="InterPro" id="IPR050559">
    <property type="entry name" value="P-Pant_transferase_sf"/>
</dbReference>
<comment type="caution">
    <text evidence="4">The sequence shown here is derived from an EMBL/GenBank/DDBJ whole genome shotgun (WGS) entry which is preliminary data.</text>
</comment>
<evidence type="ECO:0000259" key="3">
    <source>
        <dbReference type="Pfam" id="PF01648"/>
    </source>
</evidence>
<reference evidence="4 5" key="1">
    <citation type="submission" date="2021-10" db="EMBL/GenBank/DDBJ databases">
        <title>Streptomyces sp. strain SMC 277, a novel streptomycete isolated from soil.</title>
        <authorList>
            <person name="Chanama M."/>
        </authorList>
    </citation>
    <scope>NUCLEOTIDE SEQUENCE [LARGE SCALE GENOMIC DNA]</scope>
    <source>
        <strain evidence="4 5">SMC 277</strain>
    </source>
</reference>
<keyword evidence="2 4" id="KW-0808">Transferase</keyword>
<evidence type="ECO:0000313" key="5">
    <source>
        <dbReference type="Proteomes" id="UP001199054"/>
    </source>
</evidence>
<dbReference type="InterPro" id="IPR008278">
    <property type="entry name" value="4-PPantetheinyl_Trfase_dom"/>
</dbReference>
<sequence>MTATLAPPAGADVWLLRQPKPDDITGVLDMEELDENELQRARACRRQAGGYLYAAAHIALRRVLSSYVGEPARELVFGRGPCPCCDQQHGRPVLVNPQSDLHFSLSHSSGVVLIGVARVPIGVDVEKVPSAETARVCTQALHPDERAELAEVPECAGTSAFGRLWTRKEAFLKGLGTGLGRDLSLDYLGWESERHPEGWTVVDVPAGPRHTAAAVIGYEGAPSGPVTLRWLPMDSLYSGTRADLARKDSVLAELAA</sequence>
<proteinExistence type="inferred from homology"/>
<dbReference type="Pfam" id="PF01648">
    <property type="entry name" value="ACPS"/>
    <property type="match status" value="1"/>
</dbReference>
<dbReference type="InterPro" id="IPR037143">
    <property type="entry name" value="4-PPantetheinyl_Trfase_dom_sf"/>
</dbReference>
<accession>A0ABS8BFP6</accession>
<dbReference type="PANTHER" id="PTHR12215:SF10">
    <property type="entry name" value="L-AMINOADIPATE-SEMIALDEHYDE DEHYDROGENASE-PHOSPHOPANTETHEINYL TRANSFERASE"/>
    <property type="match status" value="1"/>
</dbReference>
<evidence type="ECO:0000313" key="4">
    <source>
        <dbReference type="EMBL" id="MCB5183461.1"/>
    </source>
</evidence>
<dbReference type="RefSeq" id="WP_226730973.1">
    <property type="nucleotide sequence ID" value="NZ_JAJAUY010000228.1"/>
</dbReference>
<gene>
    <name evidence="4" type="ORF">LG632_29405</name>
</gene>
<comment type="similarity">
    <text evidence="1">Belongs to the P-Pant transferase superfamily. Gsp/Sfp/HetI/AcpT family.</text>
</comment>
<dbReference type="Gene3D" id="3.90.470.20">
    <property type="entry name" value="4'-phosphopantetheinyl transferase domain"/>
    <property type="match status" value="2"/>
</dbReference>
<evidence type="ECO:0000256" key="1">
    <source>
        <dbReference type="ARBA" id="ARBA00010990"/>
    </source>
</evidence>
<feature type="domain" description="4'-phosphopantetheinyl transferase" evidence="3">
    <location>
        <begin position="120"/>
        <end position="186"/>
    </location>
</feature>